<dbReference type="GO" id="GO:0005737">
    <property type="term" value="C:cytoplasm"/>
    <property type="evidence" value="ECO:0007669"/>
    <property type="project" value="TreeGrafter"/>
</dbReference>
<evidence type="ECO:0000313" key="8">
    <source>
        <dbReference type="Proteomes" id="UP001652622"/>
    </source>
</evidence>
<evidence type="ECO:0000313" key="9">
    <source>
        <dbReference type="RefSeq" id="XP_034296363.1"/>
    </source>
</evidence>
<dbReference type="PROSITE" id="PS50237">
    <property type="entry name" value="HECT"/>
    <property type="match status" value="1"/>
</dbReference>
<dbReference type="Proteomes" id="UP001652622">
    <property type="component" value="Unplaced"/>
</dbReference>
<dbReference type="PRINTS" id="PR00633">
    <property type="entry name" value="RCCNDNSATION"/>
</dbReference>
<keyword evidence="2" id="KW-0677">Repeat</keyword>
<dbReference type="InterPro" id="IPR058923">
    <property type="entry name" value="RCC1-like_dom"/>
</dbReference>
<reference evidence="9" key="1">
    <citation type="submission" date="2025-08" db="UniProtKB">
        <authorList>
            <consortium name="RefSeq"/>
        </authorList>
    </citation>
    <scope>IDENTIFICATION</scope>
    <source>
        <tissue evidence="9">Blood</tissue>
    </source>
</reference>
<proteinExistence type="predicted"/>
<feature type="compositionally biased region" description="Low complexity" evidence="6">
    <location>
        <begin position="11"/>
        <end position="23"/>
    </location>
</feature>
<feature type="repeat" description="RCC1" evidence="5">
    <location>
        <begin position="295"/>
        <end position="346"/>
    </location>
</feature>
<evidence type="ECO:0000256" key="2">
    <source>
        <dbReference type="ARBA" id="ARBA00022737"/>
    </source>
</evidence>
<organism evidence="8 9">
    <name type="scientific">Pantherophis guttatus</name>
    <name type="common">Corn snake</name>
    <name type="synonym">Elaphe guttata</name>
    <dbReference type="NCBI Taxonomy" id="94885"/>
    <lineage>
        <taxon>Eukaryota</taxon>
        <taxon>Metazoa</taxon>
        <taxon>Chordata</taxon>
        <taxon>Craniata</taxon>
        <taxon>Vertebrata</taxon>
        <taxon>Euteleostomi</taxon>
        <taxon>Lepidosauria</taxon>
        <taxon>Squamata</taxon>
        <taxon>Bifurcata</taxon>
        <taxon>Unidentata</taxon>
        <taxon>Episquamata</taxon>
        <taxon>Toxicofera</taxon>
        <taxon>Serpentes</taxon>
        <taxon>Colubroidea</taxon>
        <taxon>Colubridae</taxon>
        <taxon>Colubrinae</taxon>
        <taxon>Pantherophis</taxon>
    </lineage>
</organism>
<keyword evidence="1" id="KW-0808">Transferase</keyword>
<dbReference type="SUPFAM" id="SSF56204">
    <property type="entry name" value="Hect, E3 ligase catalytic domain"/>
    <property type="match status" value="1"/>
</dbReference>
<feature type="repeat" description="RCC1" evidence="5">
    <location>
        <begin position="348"/>
        <end position="409"/>
    </location>
</feature>
<dbReference type="OMA" id="TWKMFLP"/>
<feature type="active site" description="Glycyl thioester intermediate" evidence="4">
    <location>
        <position position="999"/>
    </location>
</feature>
<evidence type="ECO:0000256" key="3">
    <source>
        <dbReference type="ARBA" id="ARBA00022786"/>
    </source>
</evidence>
<dbReference type="GO" id="GO:0006511">
    <property type="term" value="P:ubiquitin-dependent protein catabolic process"/>
    <property type="evidence" value="ECO:0007669"/>
    <property type="project" value="TreeGrafter"/>
</dbReference>
<evidence type="ECO:0000256" key="6">
    <source>
        <dbReference type="SAM" id="MobiDB-lite"/>
    </source>
</evidence>
<dbReference type="InterPro" id="IPR035983">
    <property type="entry name" value="Hect_E3_ubiquitin_ligase"/>
</dbReference>
<feature type="region of interest" description="Disordered" evidence="6">
    <location>
        <begin position="1"/>
        <end position="56"/>
    </location>
</feature>
<dbReference type="AlphaFoldDB" id="A0A6P9DKR5"/>
<dbReference type="Gene3D" id="3.30.2410.10">
    <property type="entry name" value="Hect, E3 ligase catalytic domain"/>
    <property type="match status" value="1"/>
</dbReference>
<evidence type="ECO:0000256" key="4">
    <source>
        <dbReference type="PROSITE-ProRule" id="PRU00104"/>
    </source>
</evidence>
<name>A0A6P9DKR5_PANGU</name>
<gene>
    <name evidence="9" type="primary">LOC117678947</name>
</gene>
<dbReference type="InterPro" id="IPR000569">
    <property type="entry name" value="HECT_dom"/>
</dbReference>
<dbReference type="GeneID" id="117678947"/>
<dbReference type="PANTHER" id="PTHR45622">
    <property type="entry name" value="UBIQUITIN-PROTEIN LIGASE E3A-RELATED"/>
    <property type="match status" value="1"/>
</dbReference>
<evidence type="ECO:0000259" key="7">
    <source>
        <dbReference type="PROSITE" id="PS50237"/>
    </source>
</evidence>
<dbReference type="InParanoid" id="A0A6P9DKR5"/>
<dbReference type="InterPro" id="IPR000408">
    <property type="entry name" value="Reg_chr_condens"/>
</dbReference>
<dbReference type="Gene3D" id="2.130.10.30">
    <property type="entry name" value="Regulator of chromosome condensation 1/beta-lactamase-inhibitor protein II"/>
    <property type="match status" value="1"/>
</dbReference>
<dbReference type="InterPro" id="IPR009091">
    <property type="entry name" value="RCC1/BLIP-II"/>
</dbReference>
<dbReference type="Gene3D" id="3.90.1750.10">
    <property type="entry name" value="Hect, E3 ligase catalytic domains"/>
    <property type="match status" value="1"/>
</dbReference>
<dbReference type="KEGG" id="pgut:117678947"/>
<dbReference type="Pfam" id="PF00632">
    <property type="entry name" value="HECT"/>
    <property type="match status" value="1"/>
</dbReference>
<feature type="compositionally biased region" description="Basic residues" evidence="6">
    <location>
        <begin position="1"/>
        <end position="10"/>
    </location>
</feature>
<feature type="domain" description="HECT" evidence="7">
    <location>
        <begin position="705"/>
        <end position="1031"/>
    </location>
</feature>
<dbReference type="FunFam" id="3.30.2410.10:FF:000003">
    <property type="entry name" value="probable E3 ubiquitin-protein ligase HERC4 isoform X1"/>
    <property type="match status" value="1"/>
</dbReference>
<dbReference type="PANTHER" id="PTHR45622:SF69">
    <property type="entry name" value="HECT DOMAIN-CONTAINING PROTEIN"/>
    <property type="match status" value="1"/>
</dbReference>
<protein>
    <submittedName>
        <fullName evidence="9">E3 ISG15--protein ligase HERC5-like</fullName>
    </submittedName>
</protein>
<dbReference type="RefSeq" id="XP_034296363.1">
    <property type="nucleotide sequence ID" value="XM_034440472.2"/>
</dbReference>
<dbReference type="Gene3D" id="3.30.2160.10">
    <property type="entry name" value="Hect, E3 ligase catalytic domain"/>
    <property type="match status" value="1"/>
</dbReference>
<feature type="repeat" description="RCC1" evidence="5">
    <location>
        <begin position="190"/>
        <end position="242"/>
    </location>
</feature>
<dbReference type="InterPro" id="IPR051709">
    <property type="entry name" value="Ub-ligase/GTPase-reg"/>
</dbReference>
<dbReference type="Pfam" id="PF25390">
    <property type="entry name" value="WD40_RLD"/>
    <property type="match status" value="1"/>
</dbReference>
<accession>A0A6P9DKR5</accession>
<keyword evidence="8" id="KW-1185">Reference proteome</keyword>
<feature type="repeat" description="RCC1" evidence="5">
    <location>
        <begin position="243"/>
        <end position="294"/>
    </location>
</feature>
<dbReference type="SMART" id="SM00119">
    <property type="entry name" value="HECTc"/>
    <property type="match status" value="1"/>
</dbReference>
<evidence type="ECO:0000256" key="1">
    <source>
        <dbReference type="ARBA" id="ARBA00022679"/>
    </source>
</evidence>
<dbReference type="GO" id="GO:0016567">
    <property type="term" value="P:protein ubiquitination"/>
    <property type="evidence" value="ECO:0007669"/>
    <property type="project" value="TreeGrafter"/>
</dbReference>
<dbReference type="PROSITE" id="PS50012">
    <property type="entry name" value="RCC1_3"/>
    <property type="match status" value="4"/>
</dbReference>
<dbReference type="PROSITE" id="PS00626">
    <property type="entry name" value="RCC1_2"/>
    <property type="match status" value="2"/>
</dbReference>
<keyword evidence="3 4" id="KW-0833">Ubl conjugation pathway</keyword>
<evidence type="ECO:0000256" key="5">
    <source>
        <dbReference type="PROSITE-ProRule" id="PRU00235"/>
    </source>
</evidence>
<dbReference type="SUPFAM" id="SSF50985">
    <property type="entry name" value="RCC1/BLIP-II"/>
    <property type="match status" value="1"/>
</dbReference>
<sequence>MPSARKRRPRGAPSSSSPAGSVPKPAPRRPGEQVAEKKMRKRRSQDSDGLDSSAAVSSPPLRAPLLLFPMAGYPRSIFKEDPEAICQISCKQSYLAMAQASKTVLLFGWAQDQPHQPLVESRRPIYLKEKINSLDCEASHLLILSSNGKLSEYDITTKTPQIRLLKELGNKQIVQIACGDHHSLALSKGGELFAWGENEHGQLGMGKVMGHIKEPQLVQALEGIPMVNIAAGSAHSLVVSIFGTVYSWGKNTYGQLGLGDTEDRYIPANVKALELKKTVFISCGGEHTAVLSKDGLVSTFGSGCYGQLGHNSTCNELFPRLVAELFGAEVTQVACGRWHTLVYAPALGEVYSFGYGAAGQLGEGRTSDQLVPLPLNLAIHNKHMKYRSSLDKVVKIIAGNNQSIVLHLEEKNAYTKVTQTLATVEEEKVAKWLSNSDPSCWNNIKWNINLIFSSAACINGSFLEQREEKFRTFEETVGVDMSAVLLFFKKIDAKPKIFTKVKKALKSLLCGPLYSPTSPEALRFFLIVPVLLQNQDLDLDLLNQLAEAIWRLPQKGKQALETLWSNLEVCFFKDLVSMFRRLIGSNISSYCFNKGGSPIPLWVSQMLYEVNCRSGFKIQEGNFHVPEVKKIILNWNTFPIVYDWALSVFSHFPWILNLEDKIVVHKSKCMVLNLEYSLKYNTPSTMNVRKQYLLQDTWHYLRNVEEIHFHQFFQVYFQGEPDIKYGGLIQEFFTIISRQLCDPEAGVFKHYDKSHRIWFSHEVSTQEDIYFLIGNLFGIALQNLKIIALPFPLALFKKLANMVPTLEDLKELSPTVVRNLQNLLDERSDDNIKGWMLDFTVVEECKGSIIDVELKENGANIPVTLYNRKEYVDAYVNYTFNDSVKKQFEDFQRGFQRGCPSTTWKMFLPVELRSILFGHTTYNWDQLEKNAKYEGFEESDEMIKNFWTVFHGFPEESKKDFLVFLTGTAHIPGEGMDSITIVAVYKANPDQELPTIHSCSKRLYLPRYTDKHILKKNLLHSIENFRDIGLA</sequence>
<dbReference type="GO" id="GO:0061630">
    <property type="term" value="F:ubiquitin protein ligase activity"/>
    <property type="evidence" value="ECO:0007669"/>
    <property type="project" value="TreeGrafter"/>
</dbReference>